<accession>A0ABR7NH31</accession>
<feature type="coiled-coil region" evidence="1">
    <location>
        <begin position="405"/>
        <end position="432"/>
    </location>
</feature>
<feature type="chain" id="PRO_5047248899" evidence="4">
    <location>
        <begin position="25"/>
        <end position="993"/>
    </location>
</feature>
<keyword evidence="3" id="KW-1133">Transmembrane helix</keyword>
<dbReference type="Proteomes" id="UP000658131">
    <property type="component" value="Unassembled WGS sequence"/>
</dbReference>
<evidence type="ECO:0000256" key="2">
    <source>
        <dbReference type="SAM" id="MobiDB-lite"/>
    </source>
</evidence>
<feature type="region of interest" description="Disordered" evidence="2">
    <location>
        <begin position="484"/>
        <end position="503"/>
    </location>
</feature>
<reference evidence="5 6" key="1">
    <citation type="submission" date="2020-08" db="EMBL/GenBank/DDBJ databases">
        <title>Genome public.</title>
        <authorList>
            <person name="Liu C."/>
            <person name="Sun Q."/>
        </authorList>
    </citation>
    <scope>NUCLEOTIDE SEQUENCE [LARGE SCALE GENOMIC DNA]</scope>
    <source>
        <strain evidence="5 6">BX1</strain>
    </source>
</reference>
<keyword evidence="6" id="KW-1185">Reference proteome</keyword>
<name>A0ABR7NH31_9FIRM</name>
<keyword evidence="4" id="KW-0732">Signal</keyword>
<evidence type="ECO:0000256" key="1">
    <source>
        <dbReference type="SAM" id="Coils"/>
    </source>
</evidence>
<proteinExistence type="predicted"/>
<feature type="coiled-coil region" evidence="1">
    <location>
        <begin position="97"/>
        <end position="124"/>
    </location>
</feature>
<organism evidence="5 6">
    <name type="scientific">Yanshouia hominis</name>
    <dbReference type="NCBI Taxonomy" id="2763673"/>
    <lineage>
        <taxon>Bacteria</taxon>
        <taxon>Bacillati</taxon>
        <taxon>Bacillota</taxon>
        <taxon>Clostridia</taxon>
        <taxon>Eubacteriales</taxon>
        <taxon>Oscillospiraceae</taxon>
        <taxon>Yanshouia</taxon>
    </lineage>
</organism>
<gene>
    <name evidence="5" type="ORF">H8717_01085</name>
</gene>
<feature type="region of interest" description="Disordered" evidence="2">
    <location>
        <begin position="893"/>
        <end position="950"/>
    </location>
</feature>
<evidence type="ECO:0000313" key="6">
    <source>
        <dbReference type="Proteomes" id="UP000658131"/>
    </source>
</evidence>
<feature type="compositionally biased region" description="Low complexity" evidence="2">
    <location>
        <begin position="924"/>
        <end position="935"/>
    </location>
</feature>
<evidence type="ECO:0000256" key="4">
    <source>
        <dbReference type="SAM" id="SignalP"/>
    </source>
</evidence>
<dbReference type="EMBL" id="JACRTB010000002">
    <property type="protein sequence ID" value="MBC8575008.1"/>
    <property type="molecule type" value="Genomic_DNA"/>
</dbReference>
<dbReference type="RefSeq" id="WP_262398699.1">
    <property type="nucleotide sequence ID" value="NZ_JACRTB010000002.1"/>
</dbReference>
<evidence type="ECO:0000313" key="5">
    <source>
        <dbReference type="EMBL" id="MBC8575008.1"/>
    </source>
</evidence>
<keyword evidence="3" id="KW-0812">Transmembrane</keyword>
<protein>
    <submittedName>
        <fullName evidence="5">Uncharacterized protein</fullName>
    </submittedName>
</protein>
<keyword evidence="3" id="KW-0472">Membrane</keyword>
<keyword evidence="1" id="KW-0175">Coiled coil</keyword>
<feature type="signal peptide" evidence="4">
    <location>
        <begin position="1"/>
        <end position="24"/>
    </location>
</feature>
<comment type="caution">
    <text evidence="5">The sequence shown here is derived from an EMBL/GenBank/DDBJ whole genome shotgun (WGS) entry which is preliminary data.</text>
</comment>
<feature type="transmembrane region" description="Helical" evidence="3">
    <location>
        <begin position="963"/>
        <end position="983"/>
    </location>
</feature>
<feature type="compositionally biased region" description="Pro residues" evidence="2">
    <location>
        <begin position="899"/>
        <end position="908"/>
    </location>
</feature>
<sequence length="993" mass="107875">MKKTMLSILLAAQLVVSLAATGFAATDQVTYHIGSISPVGCLLDDDTNRVDFQDSAGGPTRVRYGETVYFPLLNNQAAAGTSEEQLLTRSSRLADELEQENAYLDSLRSDLETARRNLENALNAAVLSKDILAADLEGLIAAIDAETVGAEQREAEIASLRQDLTEQQAYLDSAIELDSAADAALEEIRAGIRLAEQELEALRSLVPPVRERGSLEERREELLTAIQDSGDLLTDAEAAMSDPLETTAALIETRGGLTGRIDGLKEQISGILDGLLPGSLTAENDSGVYQPYLDARQEYRGRPDAVRLDSGAEDYLDDPSPDPDGYPEVVVRYGEAVRELLAVYQGASGAGSDGIAAARNLAGDLGELGLSDDPPDQDGSLYARLSFLREELSRIDDELSLSRERDAIQSGLRSLENELAELDETLAACSEEIERLAGGVPTLSLDPELLTPEALGGADDGWEADSMIGRQQDRLFSLLEEKSDREKEKANAAEKRKDEQVAHDEISRKLSALTDPDAPSAAVRATRLRQNYPFLLLSQTLREAEDIQTLSSDAVLDELDGLLGLFLSRDLENRGPDSDEALLEKMRVYESYRAAESAYSRQLPRSSELARSASAAALAHSQASSSGSGRYPYVYENKAVDGVKLKSKWEEGKRYVDEISLVKKRYQNDSGYTGEAPSQYIYFIALKLKDRDTTSASPVDLFGTISMKKSSRSDSLNKFDYEDMELEISLEIGFTHPDDANLIPIDPAAFYPDEDFDEDAEETFDFEADDDSFYVANTKNQKKLVLGMNTDYDDEIGALYEDQTDGLLFWNGNGGFFNRSGYLYLAAEEDSFLYRIGSGGGLVPVDAEYDEYEGCFVIRTRALGRYAVSDVELELIDPAGEDPEEQIVVVITPDDGEPPAAPSVPAKPSPGWSQGSRSDEEEAPASSSQASAPESSQPPEPEVSSAPEELPAAAGTGDISVPLLIGVSIAGAMLLTLIVFLIIGAKSGRFRRQ</sequence>
<evidence type="ECO:0000256" key="3">
    <source>
        <dbReference type="SAM" id="Phobius"/>
    </source>
</evidence>